<dbReference type="AlphaFoldDB" id="A0A562K2A3"/>
<dbReference type="SUPFAM" id="SSF144083">
    <property type="entry name" value="Magnesium transport protein CorA, transmembrane region"/>
    <property type="match status" value="1"/>
</dbReference>
<dbReference type="PANTHER" id="PTHR46494:SF1">
    <property type="entry name" value="CORA FAMILY METAL ION TRANSPORTER (EUROFUNG)"/>
    <property type="match status" value="1"/>
</dbReference>
<evidence type="ECO:0000313" key="13">
    <source>
        <dbReference type="EMBL" id="TWH89548.1"/>
    </source>
</evidence>
<dbReference type="FunFam" id="1.20.58.340:FF:000004">
    <property type="entry name" value="Magnesium transport protein CorA"/>
    <property type="match status" value="1"/>
</dbReference>
<keyword evidence="8" id="KW-0406">Ion transport</keyword>
<evidence type="ECO:0000256" key="7">
    <source>
        <dbReference type="ARBA" id="ARBA00022989"/>
    </source>
</evidence>
<keyword evidence="7 12" id="KW-1133">Transmembrane helix</keyword>
<evidence type="ECO:0000256" key="9">
    <source>
        <dbReference type="ARBA" id="ARBA00023136"/>
    </source>
</evidence>
<dbReference type="Gene3D" id="1.20.58.340">
    <property type="entry name" value="Magnesium transport protein CorA, transmembrane region"/>
    <property type="match status" value="1"/>
</dbReference>
<keyword evidence="6" id="KW-0460">Magnesium</keyword>
<comment type="similarity">
    <text evidence="2">Belongs to the CorA metal ion transporter (MIT) (TC 1.A.35) family.</text>
</comment>
<evidence type="ECO:0000256" key="4">
    <source>
        <dbReference type="ARBA" id="ARBA00022475"/>
    </source>
</evidence>
<sequence length="131" mass="14992">MLPRATTTPMMAKDSMLEWLKSQIVRRKPYFRDLLDHMLRVESAITGIRDILISVFEASHLLEQQRQGAITRQLAAWAAILAVPTAIAGIYGMNFENMPELKTQWGYFVILGVIAAVCIGLYIRFKRSHWL</sequence>
<dbReference type="PANTHER" id="PTHR46494">
    <property type="entry name" value="CORA FAMILY METAL ION TRANSPORTER (EUROFUNG)"/>
    <property type="match status" value="1"/>
</dbReference>
<keyword evidence="3" id="KW-0813">Transport</keyword>
<comment type="caution">
    <text evidence="13">The sequence shown here is derived from an EMBL/GenBank/DDBJ whole genome shotgun (WGS) entry which is preliminary data.</text>
</comment>
<dbReference type="Pfam" id="PF01544">
    <property type="entry name" value="CorA"/>
    <property type="match status" value="1"/>
</dbReference>
<evidence type="ECO:0000256" key="1">
    <source>
        <dbReference type="ARBA" id="ARBA00004651"/>
    </source>
</evidence>
<dbReference type="InterPro" id="IPR002523">
    <property type="entry name" value="MgTranspt_CorA/ZnTranspt_ZntB"/>
</dbReference>
<comment type="subcellular location">
    <subcellularLocation>
        <location evidence="1">Cell membrane</location>
        <topology evidence="1">Multi-pass membrane protein</topology>
    </subcellularLocation>
</comment>
<evidence type="ECO:0000313" key="14">
    <source>
        <dbReference type="Proteomes" id="UP000316624"/>
    </source>
</evidence>
<evidence type="ECO:0000256" key="3">
    <source>
        <dbReference type="ARBA" id="ARBA00022448"/>
    </source>
</evidence>
<name>A0A562K2A3_SPHWJ</name>
<gene>
    <name evidence="13" type="ORF">IQ35_03765</name>
</gene>
<evidence type="ECO:0000256" key="6">
    <source>
        <dbReference type="ARBA" id="ARBA00022842"/>
    </source>
</evidence>
<accession>A0A562K2A3</accession>
<feature type="transmembrane region" description="Helical" evidence="12">
    <location>
        <begin position="105"/>
        <end position="125"/>
    </location>
</feature>
<dbReference type="GO" id="GO:0015095">
    <property type="term" value="F:magnesium ion transmembrane transporter activity"/>
    <property type="evidence" value="ECO:0007669"/>
    <property type="project" value="TreeGrafter"/>
</dbReference>
<protein>
    <submittedName>
        <fullName evidence="13">Magnesium transporter</fullName>
    </submittedName>
</protein>
<dbReference type="GO" id="GO:0050897">
    <property type="term" value="F:cobalt ion binding"/>
    <property type="evidence" value="ECO:0007669"/>
    <property type="project" value="TreeGrafter"/>
</dbReference>
<evidence type="ECO:0000256" key="11">
    <source>
        <dbReference type="ARBA" id="ARBA00045497"/>
    </source>
</evidence>
<keyword evidence="9 12" id="KW-0472">Membrane</keyword>
<dbReference type="GO" id="GO:0015087">
    <property type="term" value="F:cobalt ion transmembrane transporter activity"/>
    <property type="evidence" value="ECO:0007669"/>
    <property type="project" value="TreeGrafter"/>
</dbReference>
<dbReference type="Proteomes" id="UP000316624">
    <property type="component" value="Unassembled WGS sequence"/>
</dbReference>
<keyword evidence="5 12" id="KW-0812">Transmembrane</keyword>
<evidence type="ECO:0000256" key="10">
    <source>
        <dbReference type="ARBA" id="ARBA00034269"/>
    </source>
</evidence>
<comment type="function">
    <text evidence="11">Mediates influx of magnesium ions. Alternates between open and closed states. Activated by low cytoplasmic Mg(2+) levels. Inactive when cytoplasmic Mg(2+) levels are high.</text>
</comment>
<dbReference type="GO" id="GO:0005886">
    <property type="term" value="C:plasma membrane"/>
    <property type="evidence" value="ECO:0007669"/>
    <property type="project" value="UniProtKB-SubCell"/>
</dbReference>
<proteinExistence type="inferred from homology"/>
<keyword evidence="4" id="KW-1003">Cell membrane</keyword>
<dbReference type="EMBL" id="VLKK01000028">
    <property type="protein sequence ID" value="TWH89548.1"/>
    <property type="molecule type" value="Genomic_DNA"/>
</dbReference>
<keyword evidence="14" id="KW-1185">Reference proteome</keyword>
<evidence type="ECO:0000256" key="8">
    <source>
        <dbReference type="ARBA" id="ARBA00023065"/>
    </source>
</evidence>
<dbReference type="InterPro" id="IPR045863">
    <property type="entry name" value="CorA_TM1_TM2"/>
</dbReference>
<evidence type="ECO:0000256" key="12">
    <source>
        <dbReference type="SAM" id="Phobius"/>
    </source>
</evidence>
<reference evidence="13 14" key="1">
    <citation type="journal article" date="2015" name="Stand. Genomic Sci.">
        <title>Genomic Encyclopedia of Bacterial and Archaeal Type Strains, Phase III: the genomes of soil and plant-associated and newly described type strains.</title>
        <authorList>
            <person name="Whitman W.B."/>
            <person name="Woyke T."/>
            <person name="Klenk H.P."/>
            <person name="Zhou Y."/>
            <person name="Lilburn T.G."/>
            <person name="Beck B.J."/>
            <person name="De Vos P."/>
            <person name="Vandamme P."/>
            <person name="Eisen J.A."/>
            <person name="Garrity G."/>
            <person name="Hugenholtz P."/>
            <person name="Kyrpides N.C."/>
        </authorList>
    </citation>
    <scope>NUCLEOTIDE SEQUENCE [LARGE SCALE GENOMIC DNA]</scope>
    <source>
        <strain evidence="13 14">CGMCC 1.7748</strain>
    </source>
</reference>
<dbReference type="GO" id="GO:0000287">
    <property type="term" value="F:magnesium ion binding"/>
    <property type="evidence" value="ECO:0007669"/>
    <property type="project" value="TreeGrafter"/>
</dbReference>
<evidence type="ECO:0000256" key="5">
    <source>
        <dbReference type="ARBA" id="ARBA00022692"/>
    </source>
</evidence>
<feature type="transmembrane region" description="Helical" evidence="12">
    <location>
        <begin position="74"/>
        <end position="93"/>
    </location>
</feature>
<organism evidence="13 14">
    <name type="scientific">Sphingobium wenxiniae (strain DSM 21828 / CGMCC 1.7748 / JZ-1)</name>
    <dbReference type="NCBI Taxonomy" id="595605"/>
    <lineage>
        <taxon>Bacteria</taxon>
        <taxon>Pseudomonadati</taxon>
        <taxon>Pseudomonadota</taxon>
        <taxon>Alphaproteobacteria</taxon>
        <taxon>Sphingomonadales</taxon>
        <taxon>Sphingomonadaceae</taxon>
        <taxon>Sphingobium</taxon>
    </lineage>
</organism>
<comment type="catalytic activity">
    <reaction evidence="10">
        <text>Mg(2+)(in) = Mg(2+)(out)</text>
        <dbReference type="Rhea" id="RHEA:29827"/>
        <dbReference type="ChEBI" id="CHEBI:18420"/>
    </reaction>
</comment>
<evidence type="ECO:0000256" key="2">
    <source>
        <dbReference type="ARBA" id="ARBA00009765"/>
    </source>
</evidence>